<keyword evidence="1" id="KW-0812">Transmembrane</keyword>
<accession>A0ABN4DF85</accession>
<dbReference type="Proteomes" id="UP000028504">
    <property type="component" value="Chromosome"/>
</dbReference>
<dbReference type="EMBL" id="CP008944">
    <property type="protein sequence ID" value="AIG63552.1"/>
    <property type="molecule type" value="Genomic_DNA"/>
</dbReference>
<feature type="transmembrane region" description="Helical" evidence="1">
    <location>
        <begin position="20"/>
        <end position="38"/>
    </location>
</feature>
<keyword evidence="1" id="KW-0472">Membrane</keyword>
<proteinExistence type="predicted"/>
<reference evidence="2 3" key="1">
    <citation type="submission" date="2014-07" db="EMBL/GenBank/DDBJ databases">
        <title>Complete genome sequence of Corynebacterium atypicum DSM 44849: identifiction of the mycolic acid biosynthesis genes.</title>
        <authorList>
            <person name="Tippelt A."/>
            <person name="Mollmann S."/>
            <person name="Albersmeier A."/>
            <person name="Jaenicke S."/>
            <person name="Ruckert C."/>
            <person name="Tauch A."/>
        </authorList>
    </citation>
    <scope>NUCLEOTIDE SEQUENCE [LARGE SCALE GENOMIC DNA]</scope>
    <source>
        <strain evidence="2 3">R2070</strain>
    </source>
</reference>
<sequence>MGRWARRLISDEEGLSMIEYAMGTLAAAALAAVLYVIINSSAVSDAIEGIIMDALSNTPG</sequence>
<gene>
    <name evidence="2" type="ORF">CATYP_01380</name>
</gene>
<dbReference type="Pfam" id="PF14029">
    <property type="entry name" value="DUF4244"/>
    <property type="match status" value="1"/>
</dbReference>
<keyword evidence="1" id="KW-1133">Transmembrane helix</keyword>
<organism evidence="2 3">
    <name type="scientific">Corynebacterium atypicum</name>
    <dbReference type="NCBI Taxonomy" id="191610"/>
    <lineage>
        <taxon>Bacteria</taxon>
        <taxon>Bacillati</taxon>
        <taxon>Actinomycetota</taxon>
        <taxon>Actinomycetes</taxon>
        <taxon>Mycobacteriales</taxon>
        <taxon>Corynebacteriaceae</taxon>
        <taxon>Corynebacterium</taxon>
    </lineage>
</organism>
<keyword evidence="3" id="KW-1185">Reference proteome</keyword>
<name>A0ABN4DF85_9CORY</name>
<evidence type="ECO:0000313" key="2">
    <source>
        <dbReference type="EMBL" id="AIG63552.1"/>
    </source>
</evidence>
<protein>
    <submittedName>
        <fullName evidence="2">Membrane protein</fullName>
    </submittedName>
</protein>
<dbReference type="RefSeq" id="WP_038607428.1">
    <property type="nucleotide sequence ID" value="NZ_CP008944.1"/>
</dbReference>
<evidence type="ECO:0000313" key="3">
    <source>
        <dbReference type="Proteomes" id="UP000028504"/>
    </source>
</evidence>
<dbReference type="InterPro" id="IPR025338">
    <property type="entry name" value="DUF4244"/>
</dbReference>
<evidence type="ECO:0000256" key="1">
    <source>
        <dbReference type="SAM" id="Phobius"/>
    </source>
</evidence>